<sequence>MTPFKRTGSNSKTQEQISEKLNKIYDQKINRLFGTEHNDSSIQTLRDKNAAKVAVLKIILTYF</sequence>
<protein>
    <submittedName>
        <fullName evidence="1">Uncharacterized protein</fullName>
    </submittedName>
</protein>
<evidence type="ECO:0000313" key="1">
    <source>
        <dbReference type="EMBL" id="RNA21426.1"/>
    </source>
</evidence>
<proteinExistence type="predicted"/>
<name>A0A3M7RCZ4_BRAPC</name>
<dbReference type="AlphaFoldDB" id="A0A3M7RCZ4"/>
<gene>
    <name evidence="1" type="ORF">BpHYR1_006074</name>
</gene>
<organism evidence="1 2">
    <name type="scientific">Brachionus plicatilis</name>
    <name type="common">Marine rotifer</name>
    <name type="synonym">Brachionus muelleri</name>
    <dbReference type="NCBI Taxonomy" id="10195"/>
    <lineage>
        <taxon>Eukaryota</taxon>
        <taxon>Metazoa</taxon>
        <taxon>Spiralia</taxon>
        <taxon>Gnathifera</taxon>
        <taxon>Rotifera</taxon>
        <taxon>Eurotatoria</taxon>
        <taxon>Monogononta</taxon>
        <taxon>Pseudotrocha</taxon>
        <taxon>Ploima</taxon>
        <taxon>Brachionidae</taxon>
        <taxon>Brachionus</taxon>
    </lineage>
</organism>
<reference evidence="1 2" key="1">
    <citation type="journal article" date="2018" name="Sci. Rep.">
        <title>Genomic signatures of local adaptation to the degree of environmental predictability in rotifers.</title>
        <authorList>
            <person name="Franch-Gras L."/>
            <person name="Hahn C."/>
            <person name="Garcia-Roger E.M."/>
            <person name="Carmona M.J."/>
            <person name="Serra M."/>
            <person name="Gomez A."/>
        </authorList>
    </citation>
    <scope>NUCLEOTIDE SEQUENCE [LARGE SCALE GENOMIC DNA]</scope>
    <source>
        <strain evidence="1">HYR1</strain>
    </source>
</reference>
<accession>A0A3M7RCZ4</accession>
<keyword evidence="2" id="KW-1185">Reference proteome</keyword>
<dbReference type="Proteomes" id="UP000276133">
    <property type="component" value="Unassembled WGS sequence"/>
</dbReference>
<comment type="caution">
    <text evidence="1">The sequence shown here is derived from an EMBL/GenBank/DDBJ whole genome shotgun (WGS) entry which is preliminary data.</text>
</comment>
<dbReference type="EMBL" id="REGN01003664">
    <property type="protein sequence ID" value="RNA21426.1"/>
    <property type="molecule type" value="Genomic_DNA"/>
</dbReference>
<evidence type="ECO:0000313" key="2">
    <source>
        <dbReference type="Proteomes" id="UP000276133"/>
    </source>
</evidence>